<evidence type="ECO:0000259" key="6">
    <source>
        <dbReference type="PROSITE" id="PS50238"/>
    </source>
</evidence>
<dbReference type="GO" id="GO:0004439">
    <property type="term" value="F:phosphatidylinositol-4,5-bisphosphate 5-phosphatase activity"/>
    <property type="evidence" value="ECO:0007669"/>
    <property type="project" value="TreeGrafter"/>
</dbReference>
<dbReference type="Pfam" id="PF21310">
    <property type="entry name" value="OCRL-like_ASH"/>
    <property type="match status" value="1"/>
</dbReference>
<protein>
    <recommendedName>
        <fullName evidence="6">Rho-GAP domain-containing protein</fullName>
    </recommendedName>
</protein>
<dbReference type="SMART" id="SM00128">
    <property type="entry name" value="IPPc"/>
    <property type="match status" value="1"/>
</dbReference>
<dbReference type="GO" id="GO:0007165">
    <property type="term" value="P:signal transduction"/>
    <property type="evidence" value="ECO:0007669"/>
    <property type="project" value="InterPro"/>
</dbReference>
<feature type="region of interest" description="Disordered" evidence="5">
    <location>
        <begin position="250"/>
        <end position="276"/>
    </location>
</feature>
<sequence length="1164" mass="130518">MPPATDPASSLTGRVQDYLCCKLTEKEVSSEQCVVAFQVQLVRDWKKFPRIVAVVFHGSTKQSVLFLLTEFQNALSAVDLVALDEDFQCEYGKDSSIQLRITGNRLSKADRGHRMNRTKAVCPTGDSLSQLSPSVSESSKTTSDSDESADPVRIIYLSESKEAKVVGSIRNPMHNFVLAFSTTEEAARFREQALHNIRRGKKRGVQSGDKSGTFEIGEEAVDDDTVEDNTYSWLDRYRTEIMKNRLAALDARRGKRSSASKPDKVNNQSNHAIGDIQIYRSDNGEAAASTSGSSLSNDTSPICLRESEHHSSPELSDVEKWVHPSRLRHARSSITLGLEVPVKAETANGVQLSNSNDDYRLDSSLTDFSQPVSNNIQSVQSRKASTLAQSCSDLCAKPEPPVRRKNKSFIEDPIFRSRLYQAEYRVRQKLMERMDEYCSIETVSVFIGTWNVNGRQDSSLELDDWLRPPDRQPPADIYIFGFQELDLSLGSVALNKTAPAALEDKWTAQVESALGGLLLPPISKHQSRTSSSFRSGGHDQQKSFPAKWSKHTGGGYLRLGRARLAGILLLAYVSARVLSHAHPSEISVQLVPTGILNMMGNKGAVGIRLTLFNTGLCFINCHLAAGEDNLERRNQDFHEIRRKMVFPRRTEVDKFVSMDYLSMDAHDIVFIFGDMNYRIHGLDSTTVRRFVEKGDLDHILGFDELTKQCASRRAFDGFQESAIKFQPTYKFDMNTNVYDSSEKNRIPSYCDRILWRGENCEPLVYRSHMDLKMSDHKPVSGYFMIGVRRVHRQLFQQTYEAVVRSQDLLYNLSLPQAQLDTQEIDFGSVRFYEVSQRTITLKNTGLSSLEYEFLREGIAEFPPWLTVSPDTMMVRKDASVEINVEIFVKPEIVSTLNSGASSLSAIIVLRLQGGKDYFITVSGQFVPTSFGLPLTLLLSLDSTPVAWLPADELKEKIKNSHAGEWKEAEPSVVAKTTEHSFNIPKEIFRIVDYISQHMDETELFRQSGLYSDVGVIRDILDTTTPNVSFPETVSVHSAAFCLLIFLNTLTEPVIPKQFQAPCLEASTQCATAFKALSRLPIDYQNLFCYIVAFLRRCLTLSEKNGTDVQLLASAFGDVIFRDSLVSARTQKTKGPRNSTAESAAMFVRHFLVNDPSAFLADLHR</sequence>
<dbReference type="SUPFAM" id="SSF48350">
    <property type="entry name" value="GTPase activation domain, GAP"/>
    <property type="match status" value="1"/>
</dbReference>
<dbReference type="PANTHER" id="PTHR11200">
    <property type="entry name" value="INOSITOL 5-PHOSPHATASE"/>
    <property type="match status" value="1"/>
</dbReference>
<dbReference type="InterPro" id="IPR000198">
    <property type="entry name" value="RhoGAP_dom"/>
</dbReference>
<feature type="compositionally biased region" description="Low complexity" evidence="5">
    <location>
        <begin position="127"/>
        <end position="142"/>
    </location>
</feature>
<dbReference type="Gene3D" id="2.30.29.110">
    <property type="match status" value="1"/>
</dbReference>
<dbReference type="AlphaFoldDB" id="A0AAV2TKE9"/>
<dbReference type="PROSITE" id="PS50238">
    <property type="entry name" value="RHOGAP"/>
    <property type="match status" value="1"/>
</dbReference>
<dbReference type="SMART" id="SM00324">
    <property type="entry name" value="RhoGAP"/>
    <property type="match status" value="1"/>
</dbReference>
<dbReference type="GO" id="GO:0031901">
    <property type="term" value="C:early endosome membrane"/>
    <property type="evidence" value="ECO:0007669"/>
    <property type="project" value="UniProtKB-SubCell"/>
</dbReference>
<accession>A0AAV2TKE9</accession>
<comment type="subcellular location">
    <subcellularLocation>
        <location evidence="2">Cytoplasmic vesicle</location>
        <location evidence="2">Phagosome membrane</location>
    </subcellularLocation>
    <subcellularLocation>
        <location evidence="1">Early endosome membrane</location>
    </subcellularLocation>
</comment>
<evidence type="ECO:0000256" key="4">
    <source>
        <dbReference type="ARBA" id="ARBA00023329"/>
    </source>
</evidence>
<evidence type="ECO:0000256" key="1">
    <source>
        <dbReference type="ARBA" id="ARBA00004146"/>
    </source>
</evidence>
<organism evidence="7 8">
    <name type="scientific">Calicophoron daubneyi</name>
    <name type="common">Rumen fluke</name>
    <name type="synonym">Paramphistomum daubneyi</name>
    <dbReference type="NCBI Taxonomy" id="300641"/>
    <lineage>
        <taxon>Eukaryota</taxon>
        <taxon>Metazoa</taxon>
        <taxon>Spiralia</taxon>
        <taxon>Lophotrochozoa</taxon>
        <taxon>Platyhelminthes</taxon>
        <taxon>Trematoda</taxon>
        <taxon>Digenea</taxon>
        <taxon>Plagiorchiida</taxon>
        <taxon>Pronocephalata</taxon>
        <taxon>Paramphistomoidea</taxon>
        <taxon>Paramphistomidae</taxon>
        <taxon>Calicophoron</taxon>
    </lineage>
</organism>
<dbReference type="InterPro" id="IPR048869">
    <property type="entry name" value="OCRL-1_2_ASH"/>
</dbReference>
<dbReference type="EMBL" id="CAXLJL010000390">
    <property type="protein sequence ID" value="CAL5137439.1"/>
    <property type="molecule type" value="Genomic_DNA"/>
</dbReference>
<dbReference type="Gene3D" id="2.60.40.10">
    <property type="entry name" value="Immunoglobulins"/>
    <property type="match status" value="1"/>
</dbReference>
<feature type="region of interest" description="Disordered" evidence="5">
    <location>
        <begin position="525"/>
        <end position="549"/>
    </location>
</feature>
<dbReference type="GO" id="GO:0030670">
    <property type="term" value="C:phagocytic vesicle membrane"/>
    <property type="evidence" value="ECO:0007669"/>
    <property type="project" value="UniProtKB-SubCell"/>
</dbReference>
<evidence type="ECO:0000256" key="3">
    <source>
        <dbReference type="ARBA" id="ARBA00022753"/>
    </source>
</evidence>
<feature type="compositionally biased region" description="Polar residues" evidence="5">
    <location>
        <begin position="259"/>
        <end position="271"/>
    </location>
</feature>
<evidence type="ECO:0000256" key="2">
    <source>
        <dbReference type="ARBA" id="ARBA00004580"/>
    </source>
</evidence>
<dbReference type="InterPro" id="IPR013783">
    <property type="entry name" value="Ig-like_fold"/>
</dbReference>
<keyword evidence="3" id="KW-0967">Endosome</keyword>
<dbReference type="PANTHER" id="PTHR11200:SF300">
    <property type="entry name" value="TYPE II INOSITOL 1,4,5-TRISPHOSPHATE 5-PHOSPHATASE"/>
    <property type="match status" value="1"/>
</dbReference>
<dbReference type="InterPro" id="IPR036691">
    <property type="entry name" value="Endo/exonu/phosph_ase_sf"/>
</dbReference>
<evidence type="ECO:0000313" key="7">
    <source>
        <dbReference type="EMBL" id="CAL5137439.1"/>
    </source>
</evidence>
<evidence type="ECO:0000313" key="8">
    <source>
        <dbReference type="Proteomes" id="UP001497525"/>
    </source>
</evidence>
<dbReference type="InterPro" id="IPR000300">
    <property type="entry name" value="IPPc"/>
</dbReference>
<proteinExistence type="predicted"/>
<feature type="region of interest" description="Disordered" evidence="5">
    <location>
        <begin position="110"/>
        <end position="147"/>
    </location>
</feature>
<name>A0AAV2TKE9_CALDB</name>
<comment type="caution">
    <text evidence="7">The sequence shown here is derived from an EMBL/GenBank/DDBJ whole genome shotgun (WGS) entry which is preliminary data.</text>
</comment>
<dbReference type="Pfam" id="PF22669">
    <property type="entry name" value="Exo_endo_phos2"/>
    <property type="match status" value="1"/>
</dbReference>
<dbReference type="GO" id="GO:0046856">
    <property type="term" value="P:phosphatidylinositol dephosphorylation"/>
    <property type="evidence" value="ECO:0007669"/>
    <property type="project" value="InterPro"/>
</dbReference>
<reference evidence="7" key="1">
    <citation type="submission" date="2024-06" db="EMBL/GenBank/DDBJ databases">
        <authorList>
            <person name="Liu X."/>
            <person name="Lenzi L."/>
            <person name="Haldenby T S."/>
            <person name="Uol C."/>
        </authorList>
    </citation>
    <scope>NUCLEOTIDE SEQUENCE</scope>
</reference>
<dbReference type="Proteomes" id="UP001497525">
    <property type="component" value="Unassembled WGS sequence"/>
</dbReference>
<dbReference type="Gene3D" id="1.10.555.10">
    <property type="entry name" value="Rho GTPase activation protein"/>
    <property type="match status" value="1"/>
</dbReference>
<evidence type="ECO:0000256" key="5">
    <source>
        <dbReference type="SAM" id="MobiDB-lite"/>
    </source>
</evidence>
<dbReference type="Pfam" id="PF00620">
    <property type="entry name" value="RhoGAP"/>
    <property type="match status" value="1"/>
</dbReference>
<gene>
    <name evidence="7" type="ORF">CDAUBV1_LOCUS11750</name>
</gene>
<dbReference type="InterPro" id="IPR046985">
    <property type="entry name" value="IP5"/>
</dbReference>
<dbReference type="InterPro" id="IPR008936">
    <property type="entry name" value="Rho_GTPase_activation_prot"/>
</dbReference>
<dbReference type="SUPFAM" id="SSF56219">
    <property type="entry name" value="DNase I-like"/>
    <property type="match status" value="1"/>
</dbReference>
<keyword evidence="4" id="KW-0968">Cytoplasmic vesicle</keyword>
<dbReference type="Gene3D" id="3.60.10.10">
    <property type="entry name" value="Endonuclease/exonuclease/phosphatase"/>
    <property type="match status" value="1"/>
</dbReference>
<feature type="domain" description="Rho-GAP" evidence="6">
    <location>
        <begin position="970"/>
        <end position="1158"/>
    </location>
</feature>